<protein>
    <submittedName>
        <fullName evidence="1">DUF6273 domain-containing protein</fullName>
    </submittedName>
</protein>
<name>A0ACC7P0V6_9BACL</name>
<sequence>MRKLQIGAIVPFGGYQWRILDIQDNAALMITESIIGQHPYHNAAGDVTWADCALRSYLNGDFVNTFSAAEQARIIPVLNQNHDNPWYGSTGGEDTQDYIFLLSIEEAVCHYFGDSRKNLDNRSAKQRYWFQKKDENNDKRKATLHGRGWWWWLRSSGRDNRRAVYIHGDGNIGIQGNGTFRYSSNTIHPSTGDNSGGVRPVLWVRLKGYISGAKTQ</sequence>
<gene>
    <name evidence="1" type="ORF">ACI1P1_16535</name>
</gene>
<accession>A0ACC7P0V6</accession>
<comment type="caution">
    <text evidence="1">The sequence shown here is derived from an EMBL/GenBank/DDBJ whole genome shotgun (WGS) entry which is preliminary data.</text>
</comment>
<evidence type="ECO:0000313" key="2">
    <source>
        <dbReference type="Proteomes" id="UP001631969"/>
    </source>
</evidence>
<keyword evidence="2" id="KW-1185">Reference proteome</keyword>
<dbReference type="EMBL" id="JBJURJ010000010">
    <property type="protein sequence ID" value="MFM9329904.1"/>
    <property type="molecule type" value="Genomic_DNA"/>
</dbReference>
<proteinExistence type="predicted"/>
<evidence type="ECO:0000313" key="1">
    <source>
        <dbReference type="EMBL" id="MFM9329904.1"/>
    </source>
</evidence>
<reference evidence="1" key="1">
    <citation type="submission" date="2024-12" db="EMBL/GenBank/DDBJ databases">
        <authorList>
            <person name="Wu N."/>
        </authorList>
    </citation>
    <scope>NUCLEOTIDE SEQUENCE</scope>
    <source>
        <strain evidence="1">P15</strain>
    </source>
</reference>
<dbReference type="Proteomes" id="UP001631969">
    <property type="component" value="Unassembled WGS sequence"/>
</dbReference>
<organism evidence="1 2">
    <name type="scientific">Paenibacillus mesotrionivorans</name>
    <dbReference type="NCBI Taxonomy" id="3160968"/>
    <lineage>
        <taxon>Bacteria</taxon>
        <taxon>Bacillati</taxon>
        <taxon>Bacillota</taxon>
        <taxon>Bacilli</taxon>
        <taxon>Bacillales</taxon>
        <taxon>Paenibacillaceae</taxon>
        <taxon>Paenibacillus</taxon>
    </lineage>
</organism>